<keyword evidence="2" id="KW-0472">Membrane</keyword>
<evidence type="ECO:0000313" key="4">
    <source>
        <dbReference type="EMBL" id="MDC3989439.1"/>
    </source>
</evidence>
<keyword evidence="2" id="KW-1133">Transmembrane helix</keyword>
<reference evidence="4 5" key="1">
    <citation type="submission" date="2021-04" db="EMBL/GenBank/DDBJ databases">
        <title>Genome analysis of Polyangium sp.</title>
        <authorList>
            <person name="Li Y."/>
            <person name="Wang J."/>
        </authorList>
    </citation>
    <scope>NUCLEOTIDE SEQUENCE [LARGE SCALE GENOMIC DNA]</scope>
    <source>
        <strain evidence="4 5">SDU14</strain>
    </source>
</reference>
<keyword evidence="3" id="KW-0732">Signal</keyword>
<evidence type="ECO:0000313" key="5">
    <source>
        <dbReference type="Proteomes" id="UP001151081"/>
    </source>
</evidence>
<dbReference type="RefSeq" id="WP_272429079.1">
    <property type="nucleotide sequence ID" value="NZ_JAGTJJ010000113.1"/>
</dbReference>
<evidence type="ECO:0000256" key="2">
    <source>
        <dbReference type="SAM" id="Phobius"/>
    </source>
</evidence>
<comment type="caution">
    <text evidence="4">The sequence shown here is derived from an EMBL/GenBank/DDBJ whole genome shotgun (WGS) entry which is preliminary data.</text>
</comment>
<dbReference type="AlphaFoldDB" id="A0A9X3XF23"/>
<proteinExistence type="predicted"/>
<sequence>MRTRTTAIAALFVALPALSVLGPSVAHAQAPAAAATPSAADIAAAKKKFESASTLFKAGKYPEALADFRASYDKVQSPNSHLYVARCLREMGKLVDAYLEFEKVTAEAQTAGEKYAQTGETAKVERDELNAKLTLVSVDVTTPESGARLTIGGVEVPQDRWGKPFPAMPGSVDIRLESGAKPAASQSITTTAGESKTVSIGFASPSSSGDGSGDGSGGDGSGGGSETSGGKGMSGMRIGAFAAGGLGVAGFVTFAVFGSMSNTTYDDLQATCGGPCPANRQGDVDKGKMQQTVANVGLIVGAVGVAAGATLFVLSLKKDKKPEAAHTELVVGPAHLGVRGTF</sequence>
<accession>A0A9X3XF23</accession>
<feature type="transmembrane region" description="Helical" evidence="2">
    <location>
        <begin position="296"/>
        <end position="316"/>
    </location>
</feature>
<keyword evidence="5" id="KW-1185">Reference proteome</keyword>
<name>A0A9X3XF23_9BACT</name>
<organism evidence="4 5">
    <name type="scientific">Polyangium jinanense</name>
    <dbReference type="NCBI Taxonomy" id="2829994"/>
    <lineage>
        <taxon>Bacteria</taxon>
        <taxon>Pseudomonadati</taxon>
        <taxon>Myxococcota</taxon>
        <taxon>Polyangia</taxon>
        <taxon>Polyangiales</taxon>
        <taxon>Polyangiaceae</taxon>
        <taxon>Polyangium</taxon>
    </lineage>
</organism>
<feature type="compositionally biased region" description="Gly residues" evidence="1">
    <location>
        <begin position="210"/>
        <end position="232"/>
    </location>
</feature>
<keyword evidence="2" id="KW-0812">Transmembrane</keyword>
<protein>
    <submittedName>
        <fullName evidence="4">Tetratricopeptide repeat protein</fullName>
    </submittedName>
</protein>
<feature type="region of interest" description="Disordered" evidence="1">
    <location>
        <begin position="179"/>
        <end position="232"/>
    </location>
</feature>
<feature type="signal peptide" evidence="3">
    <location>
        <begin position="1"/>
        <end position="28"/>
    </location>
</feature>
<dbReference type="InterPro" id="IPR011990">
    <property type="entry name" value="TPR-like_helical_dom_sf"/>
</dbReference>
<gene>
    <name evidence="4" type="ORF">KEG57_53770</name>
</gene>
<dbReference type="SUPFAM" id="SSF48452">
    <property type="entry name" value="TPR-like"/>
    <property type="match status" value="1"/>
</dbReference>
<evidence type="ECO:0000256" key="1">
    <source>
        <dbReference type="SAM" id="MobiDB-lite"/>
    </source>
</evidence>
<dbReference type="Gene3D" id="1.25.40.10">
    <property type="entry name" value="Tetratricopeptide repeat domain"/>
    <property type="match status" value="1"/>
</dbReference>
<dbReference type="EMBL" id="JAGTJJ010000113">
    <property type="protein sequence ID" value="MDC3989439.1"/>
    <property type="molecule type" value="Genomic_DNA"/>
</dbReference>
<evidence type="ECO:0000256" key="3">
    <source>
        <dbReference type="SAM" id="SignalP"/>
    </source>
</evidence>
<feature type="compositionally biased region" description="Polar residues" evidence="1">
    <location>
        <begin position="184"/>
        <end position="198"/>
    </location>
</feature>
<dbReference type="Proteomes" id="UP001151081">
    <property type="component" value="Unassembled WGS sequence"/>
</dbReference>
<feature type="chain" id="PRO_5040936636" evidence="3">
    <location>
        <begin position="29"/>
        <end position="342"/>
    </location>
</feature>